<evidence type="ECO:0000313" key="6">
    <source>
        <dbReference type="Proteomes" id="UP000526408"/>
    </source>
</evidence>
<evidence type="ECO:0000259" key="4">
    <source>
        <dbReference type="Pfam" id="PF00535"/>
    </source>
</evidence>
<dbReference type="Pfam" id="PF13692">
    <property type="entry name" value="Glyco_trans_1_4"/>
    <property type="match status" value="1"/>
</dbReference>
<name>A0A7X6JXN7_9RHOB</name>
<organism evidence="5 6">
    <name type="scientific">Roseicyclus persicicus</name>
    <dbReference type="NCBI Taxonomy" id="2650661"/>
    <lineage>
        <taxon>Bacteria</taxon>
        <taxon>Pseudomonadati</taxon>
        <taxon>Pseudomonadota</taxon>
        <taxon>Alphaproteobacteria</taxon>
        <taxon>Rhodobacterales</taxon>
        <taxon>Roseobacteraceae</taxon>
        <taxon>Roseicyclus</taxon>
    </lineage>
</organism>
<keyword evidence="2" id="KW-0328">Glycosyltransferase</keyword>
<keyword evidence="3 5" id="KW-0808">Transferase</keyword>
<evidence type="ECO:0000256" key="3">
    <source>
        <dbReference type="ARBA" id="ARBA00022679"/>
    </source>
</evidence>
<dbReference type="SUPFAM" id="SSF53756">
    <property type="entry name" value="UDP-Glycosyltransferase/glycogen phosphorylase"/>
    <property type="match status" value="1"/>
</dbReference>
<dbReference type="GO" id="GO:0016757">
    <property type="term" value="F:glycosyltransferase activity"/>
    <property type="evidence" value="ECO:0007669"/>
    <property type="project" value="UniProtKB-KW"/>
</dbReference>
<dbReference type="PANTHER" id="PTHR43179">
    <property type="entry name" value="RHAMNOSYLTRANSFERASE WBBL"/>
    <property type="match status" value="1"/>
</dbReference>
<dbReference type="AlphaFoldDB" id="A0A7X6JXN7"/>
<keyword evidence="6" id="KW-1185">Reference proteome</keyword>
<comment type="caution">
    <text evidence="5">The sequence shown here is derived from an EMBL/GenBank/DDBJ whole genome shotgun (WGS) entry which is preliminary data.</text>
</comment>
<evidence type="ECO:0000313" key="5">
    <source>
        <dbReference type="EMBL" id="NKX42958.1"/>
    </source>
</evidence>
<evidence type="ECO:0000256" key="1">
    <source>
        <dbReference type="ARBA" id="ARBA00006739"/>
    </source>
</evidence>
<accession>A0A7X6JXN7</accession>
<gene>
    <name evidence="5" type="ORF">HCU73_00010</name>
</gene>
<dbReference type="SUPFAM" id="SSF53448">
    <property type="entry name" value="Nucleotide-diphospho-sugar transferases"/>
    <property type="match status" value="1"/>
</dbReference>
<sequence>MIFRLHALYLRYAARHADRLGGFSLPRRQGHKLGHVEEIRRASGMTRVVGWSTATRIRLDWPGGKSETVPSLQRSDVARRLGCRLETGFEIEAPEGVRPLTLTATLEGGDTITLPVPHPSDPPTPAARRRLWRAFVVDLARACPAILRWKLTGDPAARTRVKHIMGLEAVSEAMPIDPRYFAGGVPPRSQRAVTIILPVHNAFDLLAECLQRVQVHTDVPWHLVLIDDASTDPRVRPFLRTWVDDHRGRVTLIELDRNLGFVGAVNRGFEEAEHHAGHVVLLNSDAMVPEGWASRLIAPFDKDPTIASVTPMSNDAEIFTAPIICQPVPLPEGLVDRIDAVAQTLSVPERLPSAPTGVGFCMALSARWFGREPRFDTAFGRGYGEEVDWCQKLRKAGARHVCLPSLFVEHRGGQSFGRDAKEALVLRANATIARRYPAYDLEVQAFIGRDPLRTPRLALAVAIAGSLSLDPLPLFVAHSMGGGAEHALAAEIEGRTAQGQYALVLRVGGPLRWQLELHGPGGMLAGGLSDLAHVQRLLAPVPALRIVYSCGVGDPDPVTLPGAMLSLRRVGRPDRLEARVHDYFPVSPSYCLLNADGTYRGPVRRDNRDPAHVIRRPSGALASLAEWQQAWAQFLVECDEITVFSESSRHHMSASYPAITGRIVYRPHGAIARIGRVAPPSHGTPTLAVLGNLNRQKGAGVLCQLAEAIARRGEGPRLVLIGNMDTAFSRPPSLRLHGSYDQTDIAHLAERYGVTAWLVPSIWPETFSFVTHEMLATGLPVYGFDIGAQGEALRRAPNGIAIPFDPDADHAATILAAIGRTRDSLVAAPARMTGQAAE</sequence>
<evidence type="ECO:0000256" key="2">
    <source>
        <dbReference type="ARBA" id="ARBA00022676"/>
    </source>
</evidence>
<dbReference type="Gene3D" id="3.40.50.2000">
    <property type="entry name" value="Glycogen Phosphorylase B"/>
    <property type="match status" value="1"/>
</dbReference>
<comment type="similarity">
    <text evidence="1">Belongs to the glycosyltransferase 2 family.</text>
</comment>
<reference evidence="5 6" key="1">
    <citation type="submission" date="2020-04" db="EMBL/GenBank/DDBJ databases">
        <authorList>
            <person name="Yoon J."/>
        </authorList>
    </citation>
    <scope>NUCLEOTIDE SEQUENCE [LARGE SCALE GENOMIC DNA]</scope>
    <source>
        <strain evidence="5 6">KMU-115</strain>
    </source>
</reference>
<dbReference type="InterPro" id="IPR001173">
    <property type="entry name" value="Glyco_trans_2-like"/>
</dbReference>
<dbReference type="EMBL" id="JAAZQQ010000001">
    <property type="protein sequence ID" value="NKX42958.1"/>
    <property type="molecule type" value="Genomic_DNA"/>
</dbReference>
<dbReference type="Gene3D" id="3.90.550.10">
    <property type="entry name" value="Spore Coat Polysaccharide Biosynthesis Protein SpsA, Chain A"/>
    <property type="match status" value="1"/>
</dbReference>
<protein>
    <submittedName>
        <fullName evidence="5">Glycosyltransferase</fullName>
    </submittedName>
</protein>
<dbReference type="PANTHER" id="PTHR43179:SF12">
    <property type="entry name" value="GALACTOFURANOSYLTRANSFERASE GLFT2"/>
    <property type="match status" value="1"/>
</dbReference>
<dbReference type="RefSeq" id="WP_168621364.1">
    <property type="nucleotide sequence ID" value="NZ_JAAZQQ010000001.1"/>
</dbReference>
<feature type="domain" description="Glycosyltransferase 2-like" evidence="4">
    <location>
        <begin position="194"/>
        <end position="319"/>
    </location>
</feature>
<dbReference type="InterPro" id="IPR029044">
    <property type="entry name" value="Nucleotide-diphossugar_trans"/>
</dbReference>
<dbReference type="Proteomes" id="UP000526408">
    <property type="component" value="Unassembled WGS sequence"/>
</dbReference>
<proteinExistence type="inferred from homology"/>
<dbReference type="Pfam" id="PF00535">
    <property type="entry name" value="Glycos_transf_2"/>
    <property type="match status" value="1"/>
</dbReference>